<keyword evidence="2" id="KW-0597">Phosphoprotein</keyword>
<dbReference type="InterPro" id="IPR025201">
    <property type="entry name" value="KdpD_TM"/>
</dbReference>
<dbReference type="Pfam" id="PF13493">
    <property type="entry name" value="DUF4118"/>
    <property type="match status" value="1"/>
</dbReference>
<gene>
    <name evidence="14" type="ORF">SAMN05444165_0211</name>
</gene>
<evidence type="ECO:0000256" key="10">
    <source>
        <dbReference type="ARBA" id="ARBA00023136"/>
    </source>
</evidence>
<dbReference type="GO" id="GO:0000160">
    <property type="term" value="P:phosphorelay signal transduction system"/>
    <property type="evidence" value="ECO:0007669"/>
    <property type="project" value="UniProtKB-KW"/>
</dbReference>
<sequence>MKIQNAKRWAPRGSRAWLAACLALAVASGVRLLLNPFVGPAMPGAFFCVAATLIEYFFGLGPALTVMLVGLVIADYLFVPPYADFSVFDYHDVRLLLSYPTLTIFIIALIERLRRMQFRAELFASVAKSRYEMLLRADNNRALRLRTIDETHRLLRHLPHYHDTIILIQALDRKASLRPDAEHAASSASTLPHTSAPGSRFSSVHPADIARLQNTLSPGSHRLRVKSGEHHYKPVDCVGERFTTHAGDFLVLRIED</sequence>
<dbReference type="GO" id="GO:0016301">
    <property type="term" value="F:kinase activity"/>
    <property type="evidence" value="ECO:0007669"/>
    <property type="project" value="UniProtKB-KW"/>
</dbReference>
<dbReference type="GO" id="GO:0005524">
    <property type="term" value="F:ATP binding"/>
    <property type="evidence" value="ECO:0007669"/>
    <property type="project" value="UniProtKB-KW"/>
</dbReference>
<feature type="transmembrane region" description="Helical" evidence="12">
    <location>
        <begin position="39"/>
        <end position="58"/>
    </location>
</feature>
<comment type="subcellular location">
    <subcellularLocation>
        <location evidence="1">Membrane</location>
        <topology evidence="1">Multi-pass membrane protein</topology>
    </subcellularLocation>
</comment>
<dbReference type="GO" id="GO:0016020">
    <property type="term" value="C:membrane"/>
    <property type="evidence" value="ECO:0007669"/>
    <property type="project" value="UniProtKB-SubCell"/>
</dbReference>
<evidence type="ECO:0000256" key="6">
    <source>
        <dbReference type="ARBA" id="ARBA00022777"/>
    </source>
</evidence>
<dbReference type="Proteomes" id="UP000185151">
    <property type="component" value="Unassembled WGS sequence"/>
</dbReference>
<feature type="domain" description="Sensor protein KdpD transmembrane" evidence="13">
    <location>
        <begin position="17"/>
        <end position="120"/>
    </location>
</feature>
<dbReference type="RefSeq" id="WP_074293831.1">
    <property type="nucleotide sequence ID" value="NZ_FSRU01000001.1"/>
</dbReference>
<evidence type="ECO:0000256" key="2">
    <source>
        <dbReference type="ARBA" id="ARBA00022553"/>
    </source>
</evidence>
<keyword evidence="8 12" id="KW-1133">Transmembrane helix</keyword>
<evidence type="ECO:0000256" key="1">
    <source>
        <dbReference type="ARBA" id="ARBA00004141"/>
    </source>
</evidence>
<proteinExistence type="predicted"/>
<dbReference type="EMBL" id="FSRU01000001">
    <property type="protein sequence ID" value="SIN94929.1"/>
    <property type="molecule type" value="Genomic_DNA"/>
</dbReference>
<evidence type="ECO:0000259" key="13">
    <source>
        <dbReference type="Pfam" id="PF13493"/>
    </source>
</evidence>
<dbReference type="Gene3D" id="1.20.120.620">
    <property type="entry name" value="Backbone structure of the membrane domain of e. Coli histidine kinase receptor kdpd"/>
    <property type="match status" value="1"/>
</dbReference>
<evidence type="ECO:0000256" key="8">
    <source>
        <dbReference type="ARBA" id="ARBA00022989"/>
    </source>
</evidence>
<keyword evidence="7" id="KW-0067">ATP-binding</keyword>
<evidence type="ECO:0000256" key="5">
    <source>
        <dbReference type="ARBA" id="ARBA00022741"/>
    </source>
</evidence>
<name>A0A1N6FI20_9BURK</name>
<keyword evidence="15" id="KW-1185">Reference proteome</keyword>
<feature type="compositionally biased region" description="Polar residues" evidence="11">
    <location>
        <begin position="186"/>
        <end position="202"/>
    </location>
</feature>
<evidence type="ECO:0000256" key="3">
    <source>
        <dbReference type="ARBA" id="ARBA00022679"/>
    </source>
</evidence>
<evidence type="ECO:0000256" key="11">
    <source>
        <dbReference type="SAM" id="MobiDB-lite"/>
    </source>
</evidence>
<reference evidence="14 15" key="1">
    <citation type="submission" date="2016-11" db="EMBL/GenBank/DDBJ databases">
        <authorList>
            <person name="Jaros S."/>
            <person name="Januszkiewicz K."/>
            <person name="Wedrychowicz H."/>
        </authorList>
    </citation>
    <scope>NUCLEOTIDE SEQUENCE [LARGE SCALE GENOMIC DNA]</scope>
    <source>
        <strain evidence="14 15">GAS95</strain>
    </source>
</reference>
<evidence type="ECO:0000313" key="14">
    <source>
        <dbReference type="EMBL" id="SIN94929.1"/>
    </source>
</evidence>
<dbReference type="InterPro" id="IPR038318">
    <property type="entry name" value="KdpD_sf"/>
</dbReference>
<evidence type="ECO:0000256" key="7">
    <source>
        <dbReference type="ARBA" id="ARBA00022840"/>
    </source>
</evidence>
<keyword evidence="6" id="KW-0418">Kinase</keyword>
<protein>
    <recommendedName>
        <fullName evidence="13">Sensor protein KdpD transmembrane domain-containing protein</fullName>
    </recommendedName>
</protein>
<dbReference type="OrthoDB" id="8719061at2"/>
<keyword evidence="5" id="KW-0547">Nucleotide-binding</keyword>
<keyword evidence="10 12" id="KW-0472">Membrane</keyword>
<feature type="transmembrane region" description="Helical" evidence="12">
    <location>
        <begin position="95"/>
        <end position="113"/>
    </location>
</feature>
<feature type="transmembrane region" description="Helical" evidence="12">
    <location>
        <begin position="65"/>
        <end position="83"/>
    </location>
</feature>
<dbReference type="AlphaFoldDB" id="A0A1N6FI20"/>
<evidence type="ECO:0000256" key="12">
    <source>
        <dbReference type="SAM" id="Phobius"/>
    </source>
</evidence>
<keyword evidence="3" id="KW-0808">Transferase</keyword>
<feature type="region of interest" description="Disordered" evidence="11">
    <location>
        <begin position="182"/>
        <end position="202"/>
    </location>
</feature>
<keyword evidence="4 12" id="KW-0812">Transmembrane</keyword>
<evidence type="ECO:0000313" key="15">
    <source>
        <dbReference type="Proteomes" id="UP000185151"/>
    </source>
</evidence>
<keyword evidence="9" id="KW-0902">Two-component regulatory system</keyword>
<evidence type="ECO:0000256" key="9">
    <source>
        <dbReference type="ARBA" id="ARBA00023012"/>
    </source>
</evidence>
<evidence type="ECO:0000256" key="4">
    <source>
        <dbReference type="ARBA" id="ARBA00022692"/>
    </source>
</evidence>
<organism evidence="14 15">
    <name type="scientific">Paraburkholderia phenazinium</name>
    <dbReference type="NCBI Taxonomy" id="60549"/>
    <lineage>
        <taxon>Bacteria</taxon>
        <taxon>Pseudomonadati</taxon>
        <taxon>Pseudomonadota</taxon>
        <taxon>Betaproteobacteria</taxon>
        <taxon>Burkholderiales</taxon>
        <taxon>Burkholderiaceae</taxon>
        <taxon>Paraburkholderia</taxon>
    </lineage>
</organism>
<accession>A0A1N6FI20</accession>